<sequence>MQSPETPPLTAPLILTLTLNAEAQAYFDALRRQHFPPERNYLDAHLTLFHHLPGDQLPALSHQLTELCQAQPPLLLQVNGLLFMGQGVAYKLESAALENMHRMLQQSWWPLLTPQDQQRRRPHVTVQNKVRPEVARTLHQQLTETFLPFEAQGIGLRLWAYRGGPWELLRTFSFQG</sequence>
<protein>
    <submittedName>
        <fullName evidence="1">2'-5' RNA ligase family protein</fullName>
    </submittedName>
</protein>
<accession>A0ABP8IYH1</accession>
<organism evidence="1 2">
    <name type="scientific">Hymenobacter koreensis</name>
    <dbReference type="NCBI Taxonomy" id="1084523"/>
    <lineage>
        <taxon>Bacteria</taxon>
        <taxon>Pseudomonadati</taxon>
        <taxon>Bacteroidota</taxon>
        <taxon>Cytophagia</taxon>
        <taxon>Cytophagales</taxon>
        <taxon>Hymenobacteraceae</taxon>
        <taxon>Hymenobacter</taxon>
    </lineage>
</organism>
<gene>
    <name evidence="1" type="ORF">GCM10023186_18880</name>
</gene>
<dbReference type="SUPFAM" id="SSF55144">
    <property type="entry name" value="LigT-like"/>
    <property type="match status" value="1"/>
</dbReference>
<dbReference type="Pfam" id="PF13563">
    <property type="entry name" value="2_5_RNA_ligase2"/>
    <property type="match status" value="1"/>
</dbReference>
<dbReference type="Proteomes" id="UP001500454">
    <property type="component" value="Unassembled WGS sequence"/>
</dbReference>
<proteinExistence type="predicted"/>
<dbReference type="EMBL" id="BAABHA010000004">
    <property type="protein sequence ID" value="GAA4380457.1"/>
    <property type="molecule type" value="Genomic_DNA"/>
</dbReference>
<dbReference type="InterPro" id="IPR009097">
    <property type="entry name" value="Cyclic_Pdiesterase"/>
</dbReference>
<keyword evidence="1" id="KW-0436">Ligase</keyword>
<evidence type="ECO:0000313" key="2">
    <source>
        <dbReference type="Proteomes" id="UP001500454"/>
    </source>
</evidence>
<dbReference type="Gene3D" id="3.90.1140.10">
    <property type="entry name" value="Cyclic phosphodiesterase"/>
    <property type="match status" value="1"/>
</dbReference>
<reference evidence="2" key="1">
    <citation type="journal article" date="2019" name="Int. J. Syst. Evol. Microbiol.">
        <title>The Global Catalogue of Microorganisms (GCM) 10K type strain sequencing project: providing services to taxonomists for standard genome sequencing and annotation.</title>
        <authorList>
            <consortium name="The Broad Institute Genomics Platform"/>
            <consortium name="The Broad Institute Genome Sequencing Center for Infectious Disease"/>
            <person name="Wu L."/>
            <person name="Ma J."/>
        </authorList>
    </citation>
    <scope>NUCLEOTIDE SEQUENCE [LARGE SCALE GENOMIC DNA]</scope>
    <source>
        <strain evidence="2">JCM 17924</strain>
    </source>
</reference>
<name>A0ABP8IYH1_9BACT</name>
<evidence type="ECO:0000313" key="1">
    <source>
        <dbReference type="EMBL" id="GAA4380457.1"/>
    </source>
</evidence>
<dbReference type="RefSeq" id="WP_345223583.1">
    <property type="nucleotide sequence ID" value="NZ_BAABHA010000004.1"/>
</dbReference>
<comment type="caution">
    <text evidence="1">The sequence shown here is derived from an EMBL/GenBank/DDBJ whole genome shotgun (WGS) entry which is preliminary data.</text>
</comment>
<keyword evidence="2" id="KW-1185">Reference proteome</keyword>
<dbReference type="GO" id="GO:0016874">
    <property type="term" value="F:ligase activity"/>
    <property type="evidence" value="ECO:0007669"/>
    <property type="project" value="UniProtKB-KW"/>
</dbReference>